<gene>
    <name evidence="2" type="ORF">B0T18DRAFT_492160</name>
</gene>
<feature type="compositionally biased region" description="Low complexity" evidence="1">
    <location>
        <begin position="43"/>
        <end position="59"/>
    </location>
</feature>
<sequence>MQSAPEGTYGPHTTRAANTLDPRVDSDMDHRSAAPTTHQAPVTAGLNSTASTTTATTENTGERIARGIKGKIAQGHGITESLRGNIMSGVDSLVGDTVKQPEHEAIAAGGDREVLTKEFERKGTLHKSL</sequence>
<dbReference type="PANTHER" id="PTHR39606:SF1">
    <property type="entry name" value="CELL SURFACE PROTEIN"/>
    <property type="match status" value="1"/>
</dbReference>
<reference evidence="2" key="1">
    <citation type="submission" date="2023-06" db="EMBL/GenBank/DDBJ databases">
        <title>Genome-scale phylogeny and comparative genomics of the fungal order Sordariales.</title>
        <authorList>
            <consortium name="Lawrence Berkeley National Laboratory"/>
            <person name="Hensen N."/>
            <person name="Bonometti L."/>
            <person name="Westerberg I."/>
            <person name="Brannstrom I.O."/>
            <person name="Guillou S."/>
            <person name="Cros-Aarteil S."/>
            <person name="Calhoun S."/>
            <person name="Haridas S."/>
            <person name="Kuo A."/>
            <person name="Mondo S."/>
            <person name="Pangilinan J."/>
            <person name="Riley R."/>
            <person name="LaButti K."/>
            <person name="Andreopoulos B."/>
            <person name="Lipzen A."/>
            <person name="Chen C."/>
            <person name="Yanf M."/>
            <person name="Daum C."/>
            <person name="Ng V."/>
            <person name="Clum A."/>
            <person name="Steindorff A."/>
            <person name="Ohm R."/>
            <person name="Martin F."/>
            <person name="Silar P."/>
            <person name="Natvig D."/>
            <person name="Lalanne C."/>
            <person name="Gautier V."/>
            <person name="Ament-velasquez S.L."/>
            <person name="Kruys A."/>
            <person name="Hutchinson M.I."/>
            <person name="Powell A.J."/>
            <person name="Barry K."/>
            <person name="Miller A.N."/>
            <person name="Grigoriev I.V."/>
            <person name="Debuchy R."/>
            <person name="Gladieux P."/>
            <person name="Thoren M.H."/>
            <person name="Johannesson H."/>
        </authorList>
    </citation>
    <scope>NUCLEOTIDE SEQUENCE</scope>
    <source>
        <strain evidence="2">SMH3187-1</strain>
    </source>
</reference>
<organism evidence="2 3">
    <name type="scientific">Schizothecium vesticola</name>
    <dbReference type="NCBI Taxonomy" id="314040"/>
    <lineage>
        <taxon>Eukaryota</taxon>
        <taxon>Fungi</taxon>
        <taxon>Dikarya</taxon>
        <taxon>Ascomycota</taxon>
        <taxon>Pezizomycotina</taxon>
        <taxon>Sordariomycetes</taxon>
        <taxon>Sordariomycetidae</taxon>
        <taxon>Sordariales</taxon>
        <taxon>Schizotheciaceae</taxon>
        <taxon>Schizothecium</taxon>
    </lineage>
</organism>
<feature type="region of interest" description="Disordered" evidence="1">
    <location>
        <begin position="1"/>
        <end position="66"/>
    </location>
</feature>
<evidence type="ECO:0000313" key="3">
    <source>
        <dbReference type="Proteomes" id="UP001172155"/>
    </source>
</evidence>
<dbReference type="PANTHER" id="PTHR39606">
    <property type="entry name" value="SURFACE PROTEIN, PUTATIVE-RELATED"/>
    <property type="match status" value="1"/>
</dbReference>
<evidence type="ECO:0000313" key="2">
    <source>
        <dbReference type="EMBL" id="KAK0738101.1"/>
    </source>
</evidence>
<dbReference type="EMBL" id="JAUKUD010000007">
    <property type="protein sequence ID" value="KAK0738101.1"/>
    <property type="molecule type" value="Genomic_DNA"/>
</dbReference>
<name>A0AA40BPQ8_9PEZI</name>
<proteinExistence type="predicted"/>
<evidence type="ECO:0000256" key="1">
    <source>
        <dbReference type="SAM" id="MobiDB-lite"/>
    </source>
</evidence>
<protein>
    <submittedName>
        <fullName evidence="2">Uncharacterized protein</fullName>
    </submittedName>
</protein>
<accession>A0AA40BPQ8</accession>
<comment type="caution">
    <text evidence="2">The sequence shown here is derived from an EMBL/GenBank/DDBJ whole genome shotgun (WGS) entry which is preliminary data.</text>
</comment>
<dbReference type="Proteomes" id="UP001172155">
    <property type="component" value="Unassembled WGS sequence"/>
</dbReference>
<dbReference type="AlphaFoldDB" id="A0AA40BPQ8"/>
<feature type="compositionally biased region" description="Basic and acidic residues" evidence="1">
    <location>
        <begin position="22"/>
        <end position="32"/>
    </location>
</feature>
<keyword evidence="3" id="KW-1185">Reference proteome</keyword>